<dbReference type="RefSeq" id="WP_107195830.1">
    <property type="nucleotide sequence ID" value="NZ_CP029462.1"/>
</dbReference>
<comment type="subcellular location">
    <subcellularLocation>
        <location evidence="1">Membrane</location>
        <topology evidence="1">Multi-pass membrane protein</topology>
    </subcellularLocation>
</comment>
<gene>
    <name evidence="8" type="ORF">DKB62_04620</name>
</gene>
<keyword evidence="5 6" id="KW-0472">Membrane</keyword>
<dbReference type="PANTHER" id="PTHR32322:SF2">
    <property type="entry name" value="EAMA DOMAIN-CONTAINING PROTEIN"/>
    <property type="match status" value="1"/>
</dbReference>
<dbReference type="GO" id="GO:0016020">
    <property type="term" value="C:membrane"/>
    <property type="evidence" value="ECO:0007669"/>
    <property type="project" value="UniProtKB-SubCell"/>
</dbReference>
<feature type="transmembrane region" description="Helical" evidence="6">
    <location>
        <begin position="238"/>
        <end position="256"/>
    </location>
</feature>
<feature type="transmembrane region" description="Helical" evidence="6">
    <location>
        <begin position="206"/>
        <end position="226"/>
    </location>
</feature>
<evidence type="ECO:0000313" key="8">
    <source>
        <dbReference type="EMBL" id="AXL20908.1"/>
    </source>
</evidence>
<comment type="similarity">
    <text evidence="2">Belongs to the EamA transporter family.</text>
</comment>
<dbReference type="InterPro" id="IPR000620">
    <property type="entry name" value="EamA_dom"/>
</dbReference>
<sequence length="296" mass="32371">MIKALLLIYAIWGFNWVAMKEATLFFPPVLFACYRFAVGAAILLAVNVWLKLPLPPRRYWKWIALTGLLQIAGNNAAMQMGIKDLDAGLVAVLNYSMPVWVAILAHFFLNEKLTKRKALGVVVSMVGLVILMHIDSLGNASSLFITIGGAISWAVANVVIKYQNSKLKSKDCNMIQYTAWQMTIGSIILFVYTSCMETGQVHWTPMAVACLAYNGILASALAFFLWNYVLTCMEASKASIAVLAVPVVGVVCGILFLGERLYVSTAAGMVLILAGIILIVAQNSKPLSSRFHRSKS</sequence>
<feature type="transmembrane region" description="Helical" evidence="6">
    <location>
        <begin position="262"/>
        <end position="281"/>
    </location>
</feature>
<feature type="domain" description="EamA" evidence="7">
    <location>
        <begin position="5"/>
        <end position="131"/>
    </location>
</feature>
<dbReference type="InterPro" id="IPR050638">
    <property type="entry name" value="AA-Vitamin_Transporters"/>
</dbReference>
<dbReference type="PROSITE" id="PS51257">
    <property type="entry name" value="PROKAR_LIPOPROTEIN"/>
    <property type="match status" value="1"/>
</dbReference>
<proteinExistence type="inferred from homology"/>
<reference evidence="8 9" key="1">
    <citation type="submission" date="2018-05" db="EMBL/GenBank/DDBJ databases">
        <title>Complete genome sequence of Megasphaera sp. AJH120T, isolated from the ceca of a chicken.</title>
        <authorList>
            <person name="Maki J."/>
            <person name="Looft T."/>
        </authorList>
    </citation>
    <scope>NUCLEOTIDE SEQUENCE [LARGE SCALE GENOMIC DNA]</scope>
    <source>
        <strain evidence="8 9">AJH120</strain>
    </source>
</reference>
<evidence type="ECO:0000256" key="4">
    <source>
        <dbReference type="ARBA" id="ARBA00022989"/>
    </source>
</evidence>
<name>A0A346AYG5_9FIRM</name>
<feature type="transmembrane region" description="Helical" evidence="6">
    <location>
        <begin position="118"/>
        <end position="134"/>
    </location>
</feature>
<evidence type="ECO:0000256" key="1">
    <source>
        <dbReference type="ARBA" id="ARBA00004141"/>
    </source>
</evidence>
<evidence type="ECO:0000313" key="9">
    <source>
        <dbReference type="Proteomes" id="UP000254337"/>
    </source>
</evidence>
<accession>A0A346AYG5</accession>
<feature type="transmembrane region" description="Helical" evidence="6">
    <location>
        <begin position="174"/>
        <end position="194"/>
    </location>
</feature>
<feature type="transmembrane region" description="Helical" evidence="6">
    <location>
        <begin position="62"/>
        <end position="82"/>
    </location>
</feature>
<evidence type="ECO:0000256" key="3">
    <source>
        <dbReference type="ARBA" id="ARBA00022692"/>
    </source>
</evidence>
<feature type="domain" description="EamA" evidence="7">
    <location>
        <begin position="143"/>
        <end position="280"/>
    </location>
</feature>
<evidence type="ECO:0000256" key="2">
    <source>
        <dbReference type="ARBA" id="ARBA00007362"/>
    </source>
</evidence>
<feature type="transmembrane region" description="Helical" evidence="6">
    <location>
        <begin position="29"/>
        <end position="50"/>
    </location>
</feature>
<protein>
    <submittedName>
        <fullName evidence="8">EamA family transporter</fullName>
    </submittedName>
</protein>
<keyword evidence="4 6" id="KW-1133">Transmembrane helix</keyword>
<dbReference type="PANTHER" id="PTHR32322">
    <property type="entry name" value="INNER MEMBRANE TRANSPORTER"/>
    <property type="match status" value="1"/>
</dbReference>
<organism evidence="8 9">
    <name type="scientific">Megasphaera stantonii</name>
    <dbReference type="NCBI Taxonomy" id="2144175"/>
    <lineage>
        <taxon>Bacteria</taxon>
        <taxon>Bacillati</taxon>
        <taxon>Bacillota</taxon>
        <taxon>Negativicutes</taxon>
        <taxon>Veillonellales</taxon>
        <taxon>Veillonellaceae</taxon>
        <taxon>Megasphaera</taxon>
    </lineage>
</organism>
<dbReference type="AlphaFoldDB" id="A0A346AYG5"/>
<dbReference type="SUPFAM" id="SSF103481">
    <property type="entry name" value="Multidrug resistance efflux transporter EmrE"/>
    <property type="match status" value="2"/>
</dbReference>
<dbReference type="Pfam" id="PF00892">
    <property type="entry name" value="EamA"/>
    <property type="match status" value="2"/>
</dbReference>
<dbReference type="OrthoDB" id="67135at2"/>
<dbReference type="Proteomes" id="UP000254337">
    <property type="component" value="Chromosome"/>
</dbReference>
<keyword evidence="9" id="KW-1185">Reference proteome</keyword>
<keyword evidence="3 6" id="KW-0812">Transmembrane</keyword>
<feature type="transmembrane region" description="Helical" evidence="6">
    <location>
        <begin position="88"/>
        <end position="109"/>
    </location>
</feature>
<evidence type="ECO:0000256" key="5">
    <source>
        <dbReference type="ARBA" id="ARBA00023136"/>
    </source>
</evidence>
<dbReference type="KEGG" id="meg:DKB62_04620"/>
<evidence type="ECO:0000256" key="6">
    <source>
        <dbReference type="SAM" id="Phobius"/>
    </source>
</evidence>
<dbReference type="EMBL" id="CP029462">
    <property type="protein sequence ID" value="AXL20908.1"/>
    <property type="molecule type" value="Genomic_DNA"/>
</dbReference>
<feature type="transmembrane region" description="Helical" evidence="6">
    <location>
        <begin position="140"/>
        <end position="162"/>
    </location>
</feature>
<dbReference type="Gene3D" id="1.10.3730.20">
    <property type="match status" value="2"/>
</dbReference>
<evidence type="ECO:0000259" key="7">
    <source>
        <dbReference type="Pfam" id="PF00892"/>
    </source>
</evidence>
<dbReference type="InterPro" id="IPR037185">
    <property type="entry name" value="EmrE-like"/>
</dbReference>